<evidence type="ECO:0000313" key="2">
    <source>
        <dbReference type="EMBL" id="KAG8478919.1"/>
    </source>
</evidence>
<keyword evidence="1" id="KW-0611">Plant defense</keyword>
<dbReference type="SUPFAM" id="SSF52058">
    <property type="entry name" value="L domain-like"/>
    <property type="match status" value="1"/>
</dbReference>
<name>A0A8J5Y7R2_9ROSI</name>
<dbReference type="EMBL" id="JAHUZN010000011">
    <property type="protein sequence ID" value="KAG8478919.1"/>
    <property type="molecule type" value="Genomic_DNA"/>
</dbReference>
<dbReference type="InterPro" id="IPR032675">
    <property type="entry name" value="LRR_dom_sf"/>
</dbReference>
<evidence type="ECO:0000313" key="3">
    <source>
        <dbReference type="Proteomes" id="UP000701853"/>
    </source>
</evidence>
<sequence length="270" mass="30867">MANGLLESPKQDNDGVVNFLVYNISRIYGPRVLCEMLRITSHFIGSKIHDLIRDLVLNVSQEECLIINQQTVSASGNFQHLTFADRNPLRTPQSFFEEDERCAHFNIPSSAETIERCGNLSRLPKSIHKLQSLLTLRFLYLPKIQIPDQPQGLINLKFLEITKANIVKHLPKLESIEIFSYPKINLLMEPQEIEDQNHHLSLKKLAIHDAPNLRDLPQLLLEASASNLKVIQIVDCPKFEALLEIIDCLKLSCLRDGVERLISLRHLKIQ</sequence>
<dbReference type="PANTHER" id="PTHR36766">
    <property type="entry name" value="PLANT BROAD-SPECTRUM MILDEW RESISTANCE PROTEIN RPW8"/>
    <property type="match status" value="1"/>
</dbReference>
<evidence type="ECO:0000256" key="1">
    <source>
        <dbReference type="ARBA" id="ARBA00022821"/>
    </source>
</evidence>
<proteinExistence type="predicted"/>
<gene>
    <name evidence="2" type="ORF">CXB51_028928</name>
</gene>
<keyword evidence="3" id="KW-1185">Reference proteome</keyword>
<dbReference type="Gene3D" id="3.80.10.10">
    <property type="entry name" value="Ribonuclease Inhibitor"/>
    <property type="match status" value="1"/>
</dbReference>
<reference evidence="2 3" key="1">
    <citation type="journal article" date="2021" name="bioRxiv">
        <title>The Gossypium anomalum genome as a resource for cotton improvement and evolutionary analysis of hybrid incompatibility.</title>
        <authorList>
            <person name="Grover C.E."/>
            <person name="Yuan D."/>
            <person name="Arick M.A."/>
            <person name="Miller E.R."/>
            <person name="Hu G."/>
            <person name="Peterson D.G."/>
            <person name="Wendel J.F."/>
            <person name="Udall J.A."/>
        </authorList>
    </citation>
    <scope>NUCLEOTIDE SEQUENCE [LARGE SCALE GENOMIC DNA]</scope>
    <source>
        <strain evidence="2">JFW-Udall</strain>
        <tissue evidence="2">Leaf</tissue>
    </source>
</reference>
<protein>
    <recommendedName>
        <fullName evidence="4">Disease resistance protein</fullName>
    </recommendedName>
</protein>
<organism evidence="2 3">
    <name type="scientific">Gossypium anomalum</name>
    <dbReference type="NCBI Taxonomy" id="47600"/>
    <lineage>
        <taxon>Eukaryota</taxon>
        <taxon>Viridiplantae</taxon>
        <taxon>Streptophyta</taxon>
        <taxon>Embryophyta</taxon>
        <taxon>Tracheophyta</taxon>
        <taxon>Spermatophyta</taxon>
        <taxon>Magnoliopsida</taxon>
        <taxon>eudicotyledons</taxon>
        <taxon>Gunneridae</taxon>
        <taxon>Pentapetalae</taxon>
        <taxon>rosids</taxon>
        <taxon>malvids</taxon>
        <taxon>Malvales</taxon>
        <taxon>Malvaceae</taxon>
        <taxon>Malvoideae</taxon>
        <taxon>Gossypium</taxon>
    </lineage>
</organism>
<evidence type="ECO:0008006" key="4">
    <source>
        <dbReference type="Google" id="ProtNLM"/>
    </source>
</evidence>
<comment type="caution">
    <text evidence="2">The sequence shown here is derived from an EMBL/GenBank/DDBJ whole genome shotgun (WGS) entry which is preliminary data.</text>
</comment>
<dbReference type="PANTHER" id="PTHR36766:SF70">
    <property type="entry name" value="DISEASE RESISTANCE PROTEIN RGA4"/>
    <property type="match status" value="1"/>
</dbReference>
<dbReference type="Proteomes" id="UP000701853">
    <property type="component" value="Chromosome 11"/>
</dbReference>
<dbReference type="GO" id="GO:0006952">
    <property type="term" value="P:defense response"/>
    <property type="evidence" value="ECO:0007669"/>
    <property type="project" value="UniProtKB-KW"/>
</dbReference>
<dbReference type="AlphaFoldDB" id="A0A8J5Y7R2"/>
<accession>A0A8J5Y7R2</accession>
<dbReference type="OrthoDB" id="968365at2759"/>